<dbReference type="Gramene" id="TKV90246">
    <property type="protein sequence ID" value="TKV90246"/>
    <property type="gene ID" value="SEVIR_9G016050v2"/>
</dbReference>
<reference evidence="2" key="1">
    <citation type="submission" date="2019-03" db="EMBL/GenBank/DDBJ databases">
        <title>WGS assembly of Setaria viridis.</title>
        <authorList>
            <person name="Huang P."/>
            <person name="Jenkins J."/>
            <person name="Grimwood J."/>
            <person name="Barry K."/>
            <person name="Healey A."/>
            <person name="Mamidi S."/>
            <person name="Sreedasyam A."/>
            <person name="Shu S."/>
            <person name="Feldman M."/>
            <person name="Wu J."/>
            <person name="Yu Y."/>
            <person name="Chen C."/>
            <person name="Johnson J."/>
            <person name="Rokhsar D."/>
            <person name="Baxter I."/>
            <person name="Schmutz J."/>
            <person name="Brutnell T."/>
            <person name="Kellogg E."/>
        </authorList>
    </citation>
    <scope>NUCLEOTIDE SEQUENCE [LARGE SCALE GENOMIC DNA]</scope>
</reference>
<sequence length="78" mass="9255">MLLIFVTPLFFWCRKWILDLAPRFPRFSCGKSILHFTLLCVNFLHDSSVQITVYACFPEVEVPRLLRLRRRGELSGQR</sequence>
<feature type="chain" id="PRO_5020635364" description="Secreted protein" evidence="1">
    <location>
        <begin position="18"/>
        <end position="78"/>
    </location>
</feature>
<evidence type="ECO:0000256" key="1">
    <source>
        <dbReference type="SAM" id="SignalP"/>
    </source>
</evidence>
<organism evidence="2 3">
    <name type="scientific">Setaria viridis</name>
    <name type="common">Green bristlegrass</name>
    <name type="synonym">Setaria italica subsp. viridis</name>
    <dbReference type="NCBI Taxonomy" id="4556"/>
    <lineage>
        <taxon>Eukaryota</taxon>
        <taxon>Viridiplantae</taxon>
        <taxon>Streptophyta</taxon>
        <taxon>Embryophyta</taxon>
        <taxon>Tracheophyta</taxon>
        <taxon>Spermatophyta</taxon>
        <taxon>Magnoliopsida</taxon>
        <taxon>Liliopsida</taxon>
        <taxon>Poales</taxon>
        <taxon>Poaceae</taxon>
        <taxon>PACMAD clade</taxon>
        <taxon>Panicoideae</taxon>
        <taxon>Panicodae</taxon>
        <taxon>Paniceae</taxon>
        <taxon>Cenchrinae</taxon>
        <taxon>Setaria</taxon>
    </lineage>
</organism>
<evidence type="ECO:0008006" key="4">
    <source>
        <dbReference type="Google" id="ProtNLM"/>
    </source>
</evidence>
<dbReference type="Proteomes" id="UP000298652">
    <property type="component" value="Chromosome 9"/>
</dbReference>
<accession>A0A4U6T0M9</accession>
<proteinExistence type="predicted"/>
<keyword evidence="1" id="KW-0732">Signal</keyword>
<name>A0A4U6T0M9_SETVI</name>
<keyword evidence="3" id="KW-1185">Reference proteome</keyword>
<evidence type="ECO:0000313" key="2">
    <source>
        <dbReference type="EMBL" id="TKV90246.1"/>
    </source>
</evidence>
<feature type="signal peptide" evidence="1">
    <location>
        <begin position="1"/>
        <end position="17"/>
    </location>
</feature>
<gene>
    <name evidence="2" type="ORF">SEVIR_9G016050v2</name>
</gene>
<dbReference type="AlphaFoldDB" id="A0A4U6T0M9"/>
<protein>
    <recommendedName>
        <fullName evidence="4">Secreted protein</fullName>
    </recommendedName>
</protein>
<dbReference type="EMBL" id="CM016560">
    <property type="protein sequence ID" value="TKV90246.1"/>
    <property type="molecule type" value="Genomic_DNA"/>
</dbReference>
<evidence type="ECO:0000313" key="3">
    <source>
        <dbReference type="Proteomes" id="UP000298652"/>
    </source>
</evidence>